<dbReference type="PANTHER" id="PTHR19302">
    <property type="entry name" value="GAMMA TUBULIN COMPLEX PROTEIN"/>
    <property type="match status" value="1"/>
</dbReference>
<comment type="caution">
    <text evidence="6">The sequence shown here is derived from an EMBL/GenBank/DDBJ whole genome shotgun (WGS) entry which is preliminary data.</text>
</comment>
<evidence type="ECO:0000256" key="3">
    <source>
        <dbReference type="ARBA" id="ARBA00022701"/>
    </source>
</evidence>
<dbReference type="Pfam" id="PF17681">
    <property type="entry name" value="GCP_N_terminal"/>
    <property type="match status" value="1"/>
</dbReference>
<evidence type="ECO:0000313" key="7">
    <source>
        <dbReference type="Proteomes" id="UP001516400"/>
    </source>
</evidence>
<protein>
    <recommendedName>
        <fullName evidence="5">Gamma tubulin complex component protein N-terminal domain-containing protein</fullName>
    </recommendedName>
</protein>
<name>A0ABD2NTK3_9CUCU</name>
<proteinExistence type="predicted"/>
<accession>A0ABD2NTK3</accession>
<keyword evidence="2" id="KW-0963">Cytoplasm</keyword>
<evidence type="ECO:0000256" key="2">
    <source>
        <dbReference type="ARBA" id="ARBA00022490"/>
    </source>
</evidence>
<keyword evidence="3" id="KW-0493">Microtubule</keyword>
<dbReference type="InterPro" id="IPR041470">
    <property type="entry name" value="GCP_N"/>
</dbReference>
<sequence>MNISGIGDSVTVPELILRLCTHFSKNNQALTSRLYQTAISFVQTSNGICPKYDEEFVISEMKTFLSSSNPSKSSLENFGILLSTVNNSSILHHKDAVLSFLMNVAKMNSVKDNLKLKVLQNFEKVPFSQSVMNSKSHTTVNSVASQESIRNLYQGNINDRPFSRSSRNESTSNTNIMGSIWSRQEFGSSLSKSTNLTLISEVDLLQDIIYSLQGIEGKFIKKEPGGLGFIIDQKTGRNFTPIQKGLTMRLLGLSFLHNRLKQYCEENDKQRGTMSQALISIIRDELSAYYKTVALLQANMKKQGSTENSDMSLRRALYIVQDHTNKFEWLAYIAEECSDKKGGALVTVIHGYLQHGSICVQETCLRSYGNQCYYIDKIFSPPYVQKHMLTKKLRSSCLIDCGI</sequence>
<feature type="domain" description="Gamma tubulin complex component protein N-terminal" evidence="5">
    <location>
        <begin position="205"/>
        <end position="366"/>
    </location>
</feature>
<dbReference type="GO" id="GO:0005874">
    <property type="term" value="C:microtubule"/>
    <property type="evidence" value="ECO:0007669"/>
    <property type="project" value="UniProtKB-KW"/>
</dbReference>
<dbReference type="Proteomes" id="UP001516400">
    <property type="component" value="Unassembled WGS sequence"/>
</dbReference>
<keyword evidence="7" id="KW-1185">Reference proteome</keyword>
<organism evidence="6 7">
    <name type="scientific">Cryptolaemus montrouzieri</name>
    <dbReference type="NCBI Taxonomy" id="559131"/>
    <lineage>
        <taxon>Eukaryota</taxon>
        <taxon>Metazoa</taxon>
        <taxon>Ecdysozoa</taxon>
        <taxon>Arthropoda</taxon>
        <taxon>Hexapoda</taxon>
        <taxon>Insecta</taxon>
        <taxon>Pterygota</taxon>
        <taxon>Neoptera</taxon>
        <taxon>Endopterygota</taxon>
        <taxon>Coleoptera</taxon>
        <taxon>Polyphaga</taxon>
        <taxon>Cucujiformia</taxon>
        <taxon>Coccinelloidea</taxon>
        <taxon>Coccinellidae</taxon>
        <taxon>Scymninae</taxon>
        <taxon>Scymnini</taxon>
        <taxon>Cryptolaemus</taxon>
    </lineage>
</organism>
<dbReference type="EMBL" id="JABFTP020000144">
    <property type="protein sequence ID" value="KAL3281903.1"/>
    <property type="molecule type" value="Genomic_DNA"/>
</dbReference>
<gene>
    <name evidence="6" type="ORF">HHI36_005108</name>
</gene>
<evidence type="ECO:0000313" key="6">
    <source>
        <dbReference type="EMBL" id="KAL3281903.1"/>
    </source>
</evidence>
<dbReference type="AlphaFoldDB" id="A0ABD2NTK3"/>
<keyword evidence="4" id="KW-0206">Cytoskeleton</keyword>
<comment type="subcellular location">
    <subcellularLocation>
        <location evidence="1">Cytoplasm</location>
        <location evidence="1">Cytoskeleton</location>
    </subcellularLocation>
</comment>
<reference evidence="6 7" key="1">
    <citation type="journal article" date="2021" name="BMC Biol.">
        <title>Horizontally acquired antibacterial genes associated with adaptive radiation of ladybird beetles.</title>
        <authorList>
            <person name="Li H.S."/>
            <person name="Tang X.F."/>
            <person name="Huang Y.H."/>
            <person name="Xu Z.Y."/>
            <person name="Chen M.L."/>
            <person name="Du X.Y."/>
            <person name="Qiu B.Y."/>
            <person name="Chen P.T."/>
            <person name="Zhang W."/>
            <person name="Slipinski A."/>
            <person name="Escalona H.E."/>
            <person name="Waterhouse R.M."/>
            <person name="Zwick A."/>
            <person name="Pang H."/>
        </authorList>
    </citation>
    <scope>NUCLEOTIDE SEQUENCE [LARGE SCALE GENOMIC DNA]</scope>
    <source>
        <strain evidence="6">SYSU2018</strain>
    </source>
</reference>
<evidence type="ECO:0000259" key="5">
    <source>
        <dbReference type="Pfam" id="PF17681"/>
    </source>
</evidence>
<dbReference type="PANTHER" id="PTHR19302:SF14">
    <property type="entry name" value="GAMMA-TUBULIN COMPLEX COMPONENT 3"/>
    <property type="match status" value="1"/>
</dbReference>
<evidence type="ECO:0000256" key="4">
    <source>
        <dbReference type="ARBA" id="ARBA00023212"/>
    </source>
</evidence>
<evidence type="ECO:0000256" key="1">
    <source>
        <dbReference type="ARBA" id="ARBA00004245"/>
    </source>
</evidence>
<dbReference type="InterPro" id="IPR007259">
    <property type="entry name" value="GCP"/>
</dbReference>